<dbReference type="InParanoid" id="A0A7J7DGY7"/>
<protein>
    <recommendedName>
        <fullName evidence="2">Protein DA1-like domain-containing protein</fullName>
    </recommendedName>
</protein>
<evidence type="ECO:0000259" key="2">
    <source>
        <dbReference type="Pfam" id="PF12315"/>
    </source>
</evidence>
<sequence>MEALSPGEIADISRATELSLQEYNNTQSQDDEDIELAKAVEESLQISNKSRSQHKSGSSSSSRIKNTFKRRPTYPSQIICDVCDEPVSGPGYGVRDYWNQTFCINHQHDGTPICFGCKRLESRSRKGYVGLGDGRTICPDCYSTAILDTTNIKVVVNIVLQFFEHCLGMDVRARIPVFSVDRKEMDYHSSGGTTVGIARASRGGNRITLEKEHHQLFQPSRITILILFGLPKIMTGAVLAHEFMHAWLRLQGVGNLEPKIEEGICQVIAYKWLEWIETMDSKISSSRSEEAQYERNLKNTFKHEVEMNSSHEYGEGFRDAGHAVAKYGLAPVINHIHKHGSLPG</sequence>
<feature type="domain" description="Protein DA1-like" evidence="2">
    <location>
        <begin position="203"/>
        <end position="338"/>
    </location>
</feature>
<dbReference type="Pfam" id="PF12315">
    <property type="entry name" value="DA1-like"/>
    <property type="match status" value="1"/>
</dbReference>
<name>A0A7J7DGY7_TRIWF</name>
<dbReference type="EMBL" id="JAAARO010000007">
    <property type="protein sequence ID" value="KAF5745640.1"/>
    <property type="molecule type" value="Genomic_DNA"/>
</dbReference>
<feature type="region of interest" description="Disordered" evidence="1">
    <location>
        <begin position="45"/>
        <end position="67"/>
    </location>
</feature>
<comment type="caution">
    <text evidence="3">The sequence shown here is derived from an EMBL/GenBank/DDBJ whole genome shotgun (WGS) entry which is preliminary data.</text>
</comment>
<feature type="compositionally biased region" description="Low complexity" evidence="1">
    <location>
        <begin position="47"/>
        <end position="62"/>
    </location>
</feature>
<dbReference type="InterPro" id="IPR045218">
    <property type="entry name" value="DA1-like"/>
</dbReference>
<organism evidence="3 4">
    <name type="scientific">Tripterygium wilfordii</name>
    <name type="common">Thunder God vine</name>
    <dbReference type="NCBI Taxonomy" id="458696"/>
    <lineage>
        <taxon>Eukaryota</taxon>
        <taxon>Viridiplantae</taxon>
        <taxon>Streptophyta</taxon>
        <taxon>Embryophyta</taxon>
        <taxon>Tracheophyta</taxon>
        <taxon>Spermatophyta</taxon>
        <taxon>Magnoliopsida</taxon>
        <taxon>eudicotyledons</taxon>
        <taxon>Gunneridae</taxon>
        <taxon>Pentapetalae</taxon>
        <taxon>rosids</taxon>
        <taxon>fabids</taxon>
        <taxon>Celastrales</taxon>
        <taxon>Celastraceae</taxon>
        <taxon>Tripterygium</taxon>
    </lineage>
</organism>
<dbReference type="SMART" id="SM00726">
    <property type="entry name" value="UIM"/>
    <property type="match status" value="2"/>
</dbReference>
<keyword evidence="4" id="KW-1185">Reference proteome</keyword>
<evidence type="ECO:0000313" key="3">
    <source>
        <dbReference type="EMBL" id="KAF5745640.1"/>
    </source>
</evidence>
<dbReference type="Proteomes" id="UP000593562">
    <property type="component" value="Unassembled WGS sequence"/>
</dbReference>
<dbReference type="PANTHER" id="PTHR24209:SF31">
    <property type="entry name" value="PROTEIN DA1-LIKE ISOFORM X1"/>
    <property type="match status" value="1"/>
</dbReference>
<evidence type="ECO:0000256" key="1">
    <source>
        <dbReference type="SAM" id="MobiDB-lite"/>
    </source>
</evidence>
<reference evidence="3 4" key="1">
    <citation type="journal article" date="2020" name="Nat. Commun.">
        <title>Genome of Tripterygium wilfordii and identification of cytochrome P450 involved in triptolide biosynthesis.</title>
        <authorList>
            <person name="Tu L."/>
            <person name="Su P."/>
            <person name="Zhang Z."/>
            <person name="Gao L."/>
            <person name="Wang J."/>
            <person name="Hu T."/>
            <person name="Zhou J."/>
            <person name="Zhang Y."/>
            <person name="Zhao Y."/>
            <person name="Liu Y."/>
            <person name="Song Y."/>
            <person name="Tong Y."/>
            <person name="Lu Y."/>
            <person name="Yang J."/>
            <person name="Xu C."/>
            <person name="Jia M."/>
            <person name="Peters R.J."/>
            <person name="Huang L."/>
            <person name="Gao W."/>
        </authorList>
    </citation>
    <scope>NUCLEOTIDE SEQUENCE [LARGE SCALE GENOMIC DNA]</scope>
    <source>
        <strain evidence="4">cv. XIE 37</strain>
        <tissue evidence="3">Leaf</tissue>
    </source>
</reference>
<dbReference type="InterPro" id="IPR022087">
    <property type="entry name" value="DA1-like_dom"/>
</dbReference>
<dbReference type="InterPro" id="IPR003903">
    <property type="entry name" value="UIM_dom"/>
</dbReference>
<dbReference type="AlphaFoldDB" id="A0A7J7DGY7"/>
<dbReference type="PANTHER" id="PTHR24209">
    <property type="entry name" value="PROTEIN DA1-RELATED 2"/>
    <property type="match status" value="1"/>
</dbReference>
<evidence type="ECO:0000313" key="4">
    <source>
        <dbReference type="Proteomes" id="UP000593562"/>
    </source>
</evidence>
<dbReference type="GO" id="GO:0043130">
    <property type="term" value="F:ubiquitin binding"/>
    <property type="evidence" value="ECO:0007669"/>
    <property type="project" value="TreeGrafter"/>
</dbReference>
<accession>A0A7J7DGY7</accession>
<gene>
    <name evidence="3" type="ORF">HS088_TW07G01232</name>
</gene>
<proteinExistence type="predicted"/>